<dbReference type="PANTHER" id="PTHR12133:SF1">
    <property type="entry name" value="TRNA (ADENINE(58)-N(1))-METHYLTRANSFERASE, MITOCHONDRIAL"/>
    <property type="match status" value="1"/>
</dbReference>
<keyword evidence="1 7" id="KW-0489">Methyltransferase</keyword>
<evidence type="ECO:0000313" key="8">
    <source>
        <dbReference type="Proteomes" id="UP000509448"/>
    </source>
</evidence>
<feature type="binding site" evidence="5">
    <location>
        <position position="128"/>
    </location>
    <ligand>
        <name>S-adenosyl-L-methionine</name>
        <dbReference type="ChEBI" id="CHEBI:59789"/>
    </ligand>
</feature>
<feature type="binding site" evidence="5">
    <location>
        <position position="172"/>
    </location>
    <ligand>
        <name>S-adenosyl-L-methionine</name>
        <dbReference type="ChEBI" id="CHEBI:59789"/>
    </ligand>
</feature>
<dbReference type="KEGG" id="ccai:NAS2_1141"/>
<dbReference type="RefSeq" id="WP_174448752.1">
    <property type="nucleotide sequence ID" value="NZ_AP018732.1"/>
</dbReference>
<name>A0A4V0P1Q4_9ARCH</name>
<dbReference type="PIRSF" id="PIRSF017269">
    <property type="entry name" value="GCD14"/>
    <property type="match status" value="1"/>
</dbReference>
<dbReference type="GO" id="GO:0031515">
    <property type="term" value="C:tRNA (m1A) methyltransferase complex"/>
    <property type="evidence" value="ECO:0007669"/>
    <property type="project" value="InterPro"/>
</dbReference>
<dbReference type="InterPro" id="IPR029063">
    <property type="entry name" value="SAM-dependent_MTases_sf"/>
</dbReference>
<dbReference type="SUPFAM" id="SSF53335">
    <property type="entry name" value="S-adenosyl-L-methionine-dependent methyltransferases"/>
    <property type="match status" value="1"/>
</dbReference>
<dbReference type="Pfam" id="PF14801">
    <property type="entry name" value="TrmI-like_N"/>
    <property type="match status" value="1"/>
</dbReference>
<evidence type="ECO:0000256" key="2">
    <source>
        <dbReference type="ARBA" id="ARBA00022679"/>
    </source>
</evidence>
<evidence type="ECO:0000313" key="7">
    <source>
        <dbReference type="EMBL" id="BBE42530.1"/>
    </source>
</evidence>
<dbReference type="GO" id="GO:0004719">
    <property type="term" value="F:protein-L-isoaspartate (D-aspartate) O-methyltransferase activity"/>
    <property type="evidence" value="ECO:0007669"/>
    <property type="project" value="UniProtKB-EC"/>
</dbReference>
<evidence type="ECO:0000259" key="6">
    <source>
        <dbReference type="Pfam" id="PF08704"/>
    </source>
</evidence>
<dbReference type="AlphaFoldDB" id="A0A4V0P1Q4"/>
<dbReference type="Gene3D" id="3.40.50.150">
    <property type="entry name" value="Vaccinia Virus protein VP39"/>
    <property type="match status" value="1"/>
</dbReference>
<dbReference type="Pfam" id="PF08704">
    <property type="entry name" value="GCD14"/>
    <property type="match status" value="1"/>
</dbReference>
<dbReference type="PROSITE" id="PS51620">
    <property type="entry name" value="SAM_TRM61"/>
    <property type="match status" value="1"/>
</dbReference>
<evidence type="ECO:0000256" key="4">
    <source>
        <dbReference type="ARBA" id="ARBA00022694"/>
    </source>
</evidence>
<dbReference type="Proteomes" id="UP000509448">
    <property type="component" value="Chromosome"/>
</dbReference>
<keyword evidence="4" id="KW-0819">tRNA processing</keyword>
<feature type="binding site" evidence="5">
    <location>
        <begin position="107"/>
        <end position="110"/>
    </location>
    <ligand>
        <name>S-adenosyl-L-methionine</name>
        <dbReference type="ChEBI" id="CHEBI:59789"/>
    </ligand>
</feature>
<dbReference type="FunFam" id="3.10.330.20:FF:000003">
    <property type="entry name" value="tRNA (Adenine(58)-N(1))-methyltransferase, mitochondrial isoform X1"/>
    <property type="match status" value="1"/>
</dbReference>
<evidence type="ECO:0000256" key="5">
    <source>
        <dbReference type="PIRSR" id="PIRSR017269-1"/>
    </source>
</evidence>
<dbReference type="GO" id="GO:0030488">
    <property type="term" value="P:tRNA methylation"/>
    <property type="evidence" value="ECO:0007669"/>
    <property type="project" value="InterPro"/>
</dbReference>
<dbReference type="GO" id="GO:0160107">
    <property type="term" value="F:tRNA (adenine(58)-N1)-methyltransferase activity"/>
    <property type="evidence" value="ECO:0007669"/>
    <property type="project" value="InterPro"/>
</dbReference>
<organism evidence="7 8">
    <name type="scientific">Conexivisphaera calida</name>
    <dbReference type="NCBI Taxonomy" id="1874277"/>
    <lineage>
        <taxon>Archaea</taxon>
        <taxon>Nitrososphaerota</taxon>
        <taxon>Conexivisphaeria</taxon>
        <taxon>Conexivisphaerales</taxon>
        <taxon>Conexivisphaeraceae</taxon>
        <taxon>Conexivisphaera</taxon>
    </lineage>
</organism>
<dbReference type="PANTHER" id="PTHR12133">
    <property type="entry name" value="TRNA (ADENINE(58)-N(1))-METHYLTRANSFERASE"/>
    <property type="match status" value="1"/>
</dbReference>
<feature type="domain" description="tRNA (adenine(58)-N(1))-methyltransferase catalytic subunit TRM61 C-terminal" evidence="6">
    <location>
        <begin position="59"/>
        <end position="232"/>
    </location>
</feature>
<dbReference type="InterPro" id="IPR049470">
    <property type="entry name" value="TRM61_C"/>
</dbReference>
<keyword evidence="3 5" id="KW-0949">S-adenosyl-L-methionine</keyword>
<proteinExistence type="predicted"/>
<evidence type="ECO:0000256" key="1">
    <source>
        <dbReference type="ARBA" id="ARBA00022603"/>
    </source>
</evidence>
<reference evidence="7 8" key="1">
    <citation type="journal article" date="2019" name="ISME J.">
        <title>Isolation and characterization of a thermophilic sulfur- and iron-reducing thaumarchaeote from a terrestrial acidic hot spring.</title>
        <authorList>
            <person name="Kato S."/>
            <person name="Itoh T."/>
            <person name="Yuki M."/>
            <person name="Nagamori M."/>
            <person name="Ohnishi M."/>
            <person name="Uematsu K."/>
            <person name="Suzuki K."/>
            <person name="Takashina T."/>
            <person name="Ohkuma M."/>
        </authorList>
    </citation>
    <scope>NUCLEOTIDE SEQUENCE [LARGE SCALE GENOMIC DNA]</scope>
    <source>
        <strain evidence="7 8">NAS-02</strain>
    </source>
</reference>
<gene>
    <name evidence="7" type="ORF">NAS2_1141</name>
</gene>
<dbReference type="EC" id="2.1.1.77" evidence="7"/>
<keyword evidence="2 7" id="KW-0808">Transferase</keyword>
<feature type="binding site" evidence="5">
    <location>
        <position position="151"/>
    </location>
    <ligand>
        <name>S-adenosyl-L-methionine</name>
        <dbReference type="ChEBI" id="CHEBI:59789"/>
    </ligand>
</feature>
<dbReference type="EMBL" id="AP018732">
    <property type="protein sequence ID" value="BBE42530.1"/>
    <property type="molecule type" value="Genomic_DNA"/>
</dbReference>
<evidence type="ECO:0000256" key="3">
    <source>
        <dbReference type="ARBA" id="ARBA00022691"/>
    </source>
</evidence>
<dbReference type="InterPro" id="IPR014816">
    <property type="entry name" value="tRNA_MeTrfase_Gcd14"/>
</dbReference>
<accession>A0A4V0P1Q4</accession>
<protein>
    <submittedName>
        <fullName evidence="7">Protein-L-isoaspartate methyltransferase</fullName>
        <ecNumber evidence="7">2.1.1.77</ecNumber>
    </submittedName>
</protein>
<keyword evidence="8" id="KW-1185">Reference proteome</keyword>
<dbReference type="CDD" id="cd02440">
    <property type="entry name" value="AdoMet_MTases"/>
    <property type="match status" value="1"/>
</dbReference>
<sequence length="258" mass="27931">MSYVSDGDNVLMLAPRGITWLVHVSAGSELHTHLGIIRHDDIIGRPYGSAMETQFGQKVYILRPFLEDYIMLGERPTQIVYPKDMGIIVARIGVMPGSRVLEVGTGSGALTMFLAGIVAPTGRVHSYEARKEFADVARGNLARAGLLDYVDLKIADASVSVDEANVDSAVVDVGDPMKVLRVVGAALKPAGGLAVVTPTFNQTERVISYLRSEGYVMVDAFETLYRRIESKPGATRPSSTMISHTTFIVTARKVAPDH</sequence>
<dbReference type="OrthoDB" id="30774at2157"/>
<dbReference type="Gene3D" id="3.10.330.20">
    <property type="match status" value="1"/>
</dbReference>
<dbReference type="GeneID" id="55584952"/>